<evidence type="ECO:0000313" key="1">
    <source>
        <dbReference type="EMBL" id="AKB58988.1"/>
    </source>
</evidence>
<dbReference type="EMBL" id="CP009530">
    <property type="protein sequence ID" value="AKB58988.1"/>
    <property type="molecule type" value="Genomic_DNA"/>
</dbReference>
<dbReference type="Proteomes" id="UP000033079">
    <property type="component" value="Chromosome"/>
</dbReference>
<sequence>MSILKCLQLNYRLSAATISSSGKSSGKASENWIIWRRFFYSNPRPNSAVNSLPSEMTIFCPYSALSPLRISS</sequence>
<dbReference type="AlphaFoldDB" id="A0A0E3R5U8"/>
<evidence type="ECO:0000313" key="2">
    <source>
        <dbReference type="Proteomes" id="UP000033079"/>
    </source>
</evidence>
<reference evidence="1 2" key="1">
    <citation type="submission" date="2014-07" db="EMBL/GenBank/DDBJ databases">
        <title>Methanogenic archaea and the global carbon cycle.</title>
        <authorList>
            <person name="Henriksen J.R."/>
            <person name="Luke J."/>
            <person name="Reinhart S."/>
            <person name="Benedict M.N."/>
            <person name="Youngblut N.D."/>
            <person name="Metcalf M.E."/>
            <person name="Whitaker R.J."/>
            <person name="Metcalf W.W."/>
        </authorList>
    </citation>
    <scope>NUCLEOTIDE SEQUENCE [LARGE SCALE GENOMIC DNA]</scope>
    <source>
        <strain evidence="1 2">227</strain>
    </source>
</reference>
<accession>A0A0E3R5U8</accession>
<proteinExistence type="predicted"/>
<dbReference type="HOGENOM" id="CLU_2712777_0_0_2"/>
<dbReference type="KEGG" id="mbar:MSBR2_2472"/>
<name>A0A0E3R5U8_METBA</name>
<dbReference type="PATRIC" id="fig|1434106.5.peg.3180"/>
<protein>
    <submittedName>
        <fullName evidence="1">Uncharacterized protein</fullName>
    </submittedName>
</protein>
<gene>
    <name evidence="1" type="ORF">MSBR2_2472</name>
</gene>
<organism evidence="1 2">
    <name type="scientific">Methanosarcina barkeri 227</name>
    <dbReference type="NCBI Taxonomy" id="1434106"/>
    <lineage>
        <taxon>Archaea</taxon>
        <taxon>Methanobacteriati</taxon>
        <taxon>Methanobacteriota</taxon>
        <taxon>Stenosarchaea group</taxon>
        <taxon>Methanomicrobia</taxon>
        <taxon>Methanosarcinales</taxon>
        <taxon>Methanosarcinaceae</taxon>
        <taxon>Methanosarcina</taxon>
    </lineage>
</organism>